<dbReference type="PROSITE" id="PS51257">
    <property type="entry name" value="PROKAR_LIPOPROTEIN"/>
    <property type="match status" value="1"/>
</dbReference>
<protein>
    <submittedName>
        <fullName evidence="1">Uncharacterized protein</fullName>
    </submittedName>
</protein>
<gene>
    <name evidence="1" type="ORF">A9D14_17290</name>
    <name evidence="2" type="ORF">H4O24_17015</name>
</gene>
<evidence type="ECO:0000313" key="3">
    <source>
        <dbReference type="Proteomes" id="UP000195807"/>
    </source>
</evidence>
<organism evidence="1 3">
    <name type="scientific">Croceicoccus marinus</name>
    <dbReference type="NCBI Taxonomy" id="450378"/>
    <lineage>
        <taxon>Bacteria</taxon>
        <taxon>Pseudomonadati</taxon>
        <taxon>Pseudomonadota</taxon>
        <taxon>Alphaproteobacteria</taxon>
        <taxon>Sphingomonadales</taxon>
        <taxon>Erythrobacteraceae</taxon>
        <taxon>Croceicoccus</taxon>
    </lineage>
</organism>
<geneLocation type="plasmid" evidence="1">
    <name>pCME4A9I</name>
</geneLocation>
<geneLocation type="plasmid" evidence="2 4">
    <name>plas1</name>
</geneLocation>
<dbReference type="Proteomes" id="UP000515297">
    <property type="component" value="Plasmid plas1"/>
</dbReference>
<dbReference type="RefSeq" id="WP_066850585.1">
    <property type="nucleotide sequence ID" value="NZ_CP019603.1"/>
</dbReference>
<keyword evidence="3" id="KW-1185">Reference proteome</keyword>
<dbReference type="KEGG" id="cman:A9D14_17290"/>
<dbReference type="OrthoDB" id="9795675at2"/>
<geneLocation type="plasmid" evidence="3">
    <name>pcme4a9i</name>
</geneLocation>
<dbReference type="EMBL" id="CP060053">
    <property type="protein sequence ID" value="QNE07558.1"/>
    <property type="molecule type" value="Genomic_DNA"/>
</dbReference>
<proteinExistence type="predicted"/>
<reference evidence="1 3" key="1">
    <citation type="submission" date="2017-01" db="EMBL/GenBank/DDBJ databases">
        <title>Complete genome sequence of esterase-producing bacterium Croceicoccus marinus E4A9.</title>
        <authorList>
            <person name="Wu Y.-H."/>
            <person name="Cheng H."/>
            <person name="Xu L."/>
            <person name="Huo Y.-Y."/>
            <person name="Wang C.-S."/>
            <person name="Xu X.-W."/>
        </authorList>
    </citation>
    <scope>NUCLEOTIDE SEQUENCE [LARGE SCALE GENOMIC DNA]</scope>
    <source>
        <strain evidence="1 3">E4A9</strain>
        <plasmid evidence="1">pCME4A9I</plasmid>
        <plasmid evidence="3">Plasmid pcme4a9i</plasmid>
    </source>
</reference>
<evidence type="ECO:0000313" key="4">
    <source>
        <dbReference type="Proteomes" id="UP000515297"/>
    </source>
</evidence>
<dbReference type="AlphaFoldDB" id="A0A1Z1FH48"/>
<dbReference type="Proteomes" id="UP000195807">
    <property type="component" value="Plasmid pCME4A9I"/>
</dbReference>
<name>A0A1Z1FH48_9SPHN</name>
<sequence>MLWRFDRSNRQAVRPGRYEYSSIAGHYFLFGIVACPVQRAKLKDRDAARLDETRALRTRWRDAMPPYRDDSFTRGFHGDELAYHFGVQ</sequence>
<keyword evidence="1" id="KW-0614">Plasmid</keyword>
<evidence type="ECO:0000313" key="1">
    <source>
        <dbReference type="EMBL" id="ARU18053.1"/>
    </source>
</evidence>
<dbReference type="EMBL" id="CP019603">
    <property type="protein sequence ID" value="ARU18053.1"/>
    <property type="molecule type" value="Genomic_DNA"/>
</dbReference>
<evidence type="ECO:0000313" key="2">
    <source>
        <dbReference type="EMBL" id="QNE07558.1"/>
    </source>
</evidence>
<reference evidence="2 4" key="2">
    <citation type="submission" date="2020-08" db="EMBL/GenBank/DDBJ databases">
        <authorList>
            <person name="Liu G."/>
            <person name="Sun C."/>
        </authorList>
    </citation>
    <scope>NUCLEOTIDE SEQUENCE [LARGE SCALE GENOMIC DNA]</scope>
    <source>
        <strain evidence="2 4">OT19</strain>
        <plasmid evidence="2 4">plas1</plasmid>
    </source>
</reference>
<accession>A0A1Z1FH48</accession>